<evidence type="ECO:0000313" key="3">
    <source>
        <dbReference type="Proteomes" id="UP000045782"/>
    </source>
</evidence>
<dbReference type="AlphaFoldDB" id="A0A0U0ZT26"/>
<feature type="region of interest" description="Disordered" evidence="1">
    <location>
        <begin position="29"/>
        <end position="76"/>
    </location>
</feature>
<organism evidence="2 3">
    <name type="scientific">Mycobacteroides abscessus</name>
    <dbReference type="NCBI Taxonomy" id="36809"/>
    <lineage>
        <taxon>Bacteria</taxon>
        <taxon>Bacillati</taxon>
        <taxon>Actinomycetota</taxon>
        <taxon>Actinomycetes</taxon>
        <taxon>Mycobacteriales</taxon>
        <taxon>Mycobacteriaceae</taxon>
        <taxon>Mycobacteroides</taxon>
    </lineage>
</organism>
<name>A0A0U0ZT26_9MYCO</name>
<sequence length="76" mass="8277">MADTSDLHPTVVHALRTGDVGPAQDAARLNASTSAARRAQGSRNESARETTKQPPPTALEEDDFYQNFRSNPLGRR</sequence>
<dbReference type="EMBL" id="CSWP01000012">
    <property type="protein sequence ID" value="CPV70101.1"/>
    <property type="molecule type" value="Genomic_DNA"/>
</dbReference>
<evidence type="ECO:0000256" key="1">
    <source>
        <dbReference type="SAM" id="MobiDB-lite"/>
    </source>
</evidence>
<proteinExistence type="predicted"/>
<dbReference type="Proteomes" id="UP000045782">
    <property type="component" value="Unassembled WGS sequence"/>
</dbReference>
<gene>
    <name evidence="2" type="ORF">ERS075579_04714</name>
</gene>
<evidence type="ECO:0000313" key="2">
    <source>
        <dbReference type="EMBL" id="CPV70101.1"/>
    </source>
</evidence>
<accession>A0A0U0ZT26</accession>
<reference evidence="2 3" key="1">
    <citation type="submission" date="2015-03" db="EMBL/GenBank/DDBJ databases">
        <authorList>
            <person name="Murphy D."/>
        </authorList>
    </citation>
    <scope>NUCLEOTIDE SEQUENCE [LARGE SCALE GENOMIC DNA]</scope>
    <source>
        <strain evidence="2 3">PAP088</strain>
    </source>
</reference>
<dbReference type="RefSeq" id="WP_052525917.1">
    <property type="nucleotide sequence ID" value="NZ_CSWJ01000001.1"/>
</dbReference>
<protein>
    <submittedName>
        <fullName evidence="2">Uncharacterized protein</fullName>
    </submittedName>
</protein>